<dbReference type="AlphaFoldDB" id="A0AAN5CFD9"/>
<dbReference type="Gene3D" id="3.30.710.10">
    <property type="entry name" value="Potassium Channel Kv1.1, Chain A"/>
    <property type="match status" value="1"/>
</dbReference>
<organism evidence="2 3">
    <name type="scientific">Pristionchus mayeri</name>
    <dbReference type="NCBI Taxonomy" id="1317129"/>
    <lineage>
        <taxon>Eukaryota</taxon>
        <taxon>Metazoa</taxon>
        <taxon>Ecdysozoa</taxon>
        <taxon>Nematoda</taxon>
        <taxon>Chromadorea</taxon>
        <taxon>Rhabditida</taxon>
        <taxon>Rhabditina</taxon>
        <taxon>Diplogasteromorpha</taxon>
        <taxon>Diplogasteroidea</taxon>
        <taxon>Neodiplogasteridae</taxon>
        <taxon>Pristionchus</taxon>
    </lineage>
</organism>
<comment type="caution">
    <text evidence="2">The sequence shown here is derived from an EMBL/GenBank/DDBJ whole genome shotgun (WGS) entry which is preliminary data.</text>
</comment>
<evidence type="ECO:0008006" key="4">
    <source>
        <dbReference type="Google" id="ProtNLM"/>
    </source>
</evidence>
<reference evidence="3" key="1">
    <citation type="submission" date="2022-10" db="EMBL/GenBank/DDBJ databases">
        <title>Genome assembly of Pristionchus species.</title>
        <authorList>
            <person name="Yoshida K."/>
            <person name="Sommer R.J."/>
        </authorList>
    </citation>
    <scope>NUCLEOTIDE SEQUENCE [LARGE SCALE GENOMIC DNA]</scope>
    <source>
        <strain evidence="3">RS5460</strain>
    </source>
</reference>
<feature type="region of interest" description="Disordered" evidence="1">
    <location>
        <begin position="1"/>
        <end position="40"/>
    </location>
</feature>
<gene>
    <name evidence="2" type="ORF">PMAYCL1PPCAC_10101</name>
</gene>
<evidence type="ECO:0000313" key="3">
    <source>
        <dbReference type="Proteomes" id="UP001328107"/>
    </source>
</evidence>
<feature type="non-terminal residue" evidence="2">
    <location>
        <position position="1"/>
    </location>
</feature>
<evidence type="ECO:0000256" key="1">
    <source>
        <dbReference type="SAM" id="MobiDB-lite"/>
    </source>
</evidence>
<dbReference type="Proteomes" id="UP001328107">
    <property type="component" value="Unassembled WGS sequence"/>
</dbReference>
<dbReference type="InterPro" id="IPR011333">
    <property type="entry name" value="SKP1/BTB/POZ_sf"/>
</dbReference>
<proteinExistence type="predicted"/>
<protein>
    <recommendedName>
        <fullName evidence="4">SKP1 component dimerisation domain-containing protein</fullName>
    </recommendedName>
</protein>
<keyword evidence="3" id="KW-1185">Reference proteome</keyword>
<name>A0AAN5CFD9_9BILA</name>
<feature type="compositionally biased region" description="Acidic residues" evidence="1">
    <location>
        <begin position="1"/>
        <end position="28"/>
    </location>
</feature>
<evidence type="ECO:0000313" key="2">
    <source>
        <dbReference type="EMBL" id="GMR39906.1"/>
    </source>
</evidence>
<sequence>QKADDLVGEEEMVEAESEQSEATDDSAVEQEQAPRPPPVVLNEEPLAIPFDAEIFHILLRCQKEPGLEDIYLYNACFETRAILLKLAEYLNMPDRIEFFARSMTELVEGKNVEEMAAIIGITRDIVPEEFNARFNAQPQHRSARRSRFF</sequence>
<dbReference type="EMBL" id="BTRK01000003">
    <property type="protein sequence ID" value="GMR39906.1"/>
    <property type="molecule type" value="Genomic_DNA"/>
</dbReference>
<accession>A0AAN5CFD9</accession>